<accession>V9LZL3</accession>
<keyword evidence="2" id="KW-1185">Reference proteome</keyword>
<dbReference type="GeneID" id="40102887"/>
<dbReference type="OrthoDB" id="26413at10239"/>
<protein>
    <submittedName>
        <fullName evidence="1">Uncharacterized protein</fullName>
    </submittedName>
</protein>
<reference evidence="1 2" key="1">
    <citation type="submission" date="2012-11" db="EMBL/GenBank/DDBJ databases">
        <title>Complete genome sequence of a novel phiKZ-like Vibrio phage.</title>
        <authorList>
            <person name="Luo Z."/>
            <person name="Yu Y."/>
        </authorList>
    </citation>
    <scope>NUCLEOTIDE SEQUENCE [LARGE SCALE GENOMIC DNA]</scope>
</reference>
<organism evidence="1 2">
    <name type="scientific">Vibrio phage VP4B</name>
    <dbReference type="NCBI Taxonomy" id="1262540"/>
    <lineage>
        <taxon>Viruses</taxon>
        <taxon>Duplodnaviria</taxon>
        <taxon>Heunggongvirae</taxon>
        <taxon>Uroviricota</taxon>
        <taxon>Caudoviricetes</taxon>
        <taxon>Chimalliviridae</taxon>
        <taxon>Gorgonvirinae</taxon>
        <taxon>Tidunavirus</taxon>
        <taxon>Tidunavirus VP4B</taxon>
    </lineage>
</organism>
<dbReference type="EMBL" id="KC131130">
    <property type="protein sequence ID" value="AGB07125.1"/>
    <property type="molecule type" value="Genomic_DNA"/>
</dbReference>
<dbReference type="RefSeq" id="YP_009625987.1">
    <property type="nucleotide sequence ID" value="NC_042136.1"/>
</dbReference>
<dbReference type="KEGG" id="vg:40102887"/>
<evidence type="ECO:0000313" key="2">
    <source>
        <dbReference type="Proteomes" id="UP000272155"/>
    </source>
</evidence>
<sequence>MEVDLDLGVVTKSYVEDRDLKDPPSRLFRSLLRKLNLTTSQLVLLLKEYIDWEVTNPDPVRAKTERTTLLGNIRSVFFKNDTMTFPKLLTGLSIIQARRYKFTLEVELENGETITVSESGRVHNARNTK</sequence>
<proteinExistence type="predicted"/>
<dbReference type="Proteomes" id="UP000272155">
    <property type="component" value="Segment"/>
</dbReference>
<name>V9LZL3_9CAUD</name>
<evidence type="ECO:0000313" key="1">
    <source>
        <dbReference type="EMBL" id="AGB07125.1"/>
    </source>
</evidence>